<reference evidence="1 2" key="1">
    <citation type="submission" date="2020-01" db="EMBL/GenBank/DDBJ databases">
        <title>Dynamics of blaIMP-6 dissemination in carbapenem resistant Enterobacteriacea isolated from regional surveillance in Osaka, Japan.</title>
        <authorList>
            <person name="Abe R."/>
            <person name="Akeda Y."/>
            <person name="Sugawara Y."/>
            <person name="Yamamoto N."/>
            <person name="Tomono K."/>
            <person name="Takeuchi D."/>
            <person name="Kawahara R."/>
            <person name="Hamada S."/>
        </authorList>
    </citation>
    <scope>NUCLEOTIDE SEQUENCE [LARGE SCALE GENOMIC DNA]</scope>
    <source>
        <strain evidence="1 2">E300</strain>
    </source>
</reference>
<accession>A0A8S0G011</accession>
<name>A0A8S0G011_ECOLX</name>
<dbReference type="EMBL" id="AP022360">
    <property type="protein sequence ID" value="BBU85954.1"/>
    <property type="molecule type" value="Genomic_DNA"/>
</dbReference>
<evidence type="ECO:0000313" key="1">
    <source>
        <dbReference type="EMBL" id="BBU85954.1"/>
    </source>
</evidence>
<evidence type="ECO:0000313" key="2">
    <source>
        <dbReference type="Proteomes" id="UP000467488"/>
    </source>
</evidence>
<sequence>MEIANALFQGLAGRQIGKRRIAGGNIRLDDQRIGVFELFEQTGGQGSHIVATHMNTADQMKMAIAGKRDIDSRPGVMITAQRGPKRFYPVQQIHTTSLCEISC</sequence>
<organism evidence="1 2">
    <name type="scientific">Escherichia coli</name>
    <dbReference type="NCBI Taxonomy" id="562"/>
    <lineage>
        <taxon>Bacteria</taxon>
        <taxon>Pseudomonadati</taxon>
        <taxon>Pseudomonadota</taxon>
        <taxon>Gammaproteobacteria</taxon>
        <taxon>Enterobacterales</taxon>
        <taxon>Enterobacteriaceae</taxon>
        <taxon>Escherichia</taxon>
    </lineage>
</organism>
<gene>
    <name evidence="1" type="ORF">EIMP300_73540</name>
</gene>
<proteinExistence type="predicted"/>
<protein>
    <submittedName>
        <fullName evidence="1">Uncharacterized protein</fullName>
    </submittedName>
</protein>
<dbReference type="AlphaFoldDB" id="A0A8S0G011"/>
<dbReference type="Proteomes" id="UP000467488">
    <property type="component" value="Chromosome"/>
</dbReference>